<dbReference type="RefSeq" id="WP_203819868.1">
    <property type="nucleotide sequence ID" value="NZ_BAAABP010000027.1"/>
</dbReference>
<organism evidence="2 3">
    <name type="scientific">Paractinoplanes ferrugineus</name>
    <dbReference type="NCBI Taxonomy" id="113564"/>
    <lineage>
        <taxon>Bacteria</taxon>
        <taxon>Bacillati</taxon>
        <taxon>Actinomycetota</taxon>
        <taxon>Actinomycetes</taxon>
        <taxon>Micromonosporales</taxon>
        <taxon>Micromonosporaceae</taxon>
        <taxon>Paractinoplanes</taxon>
    </lineage>
</organism>
<accession>A0A919J6C1</accession>
<keyword evidence="3" id="KW-1185">Reference proteome</keyword>
<evidence type="ECO:0000313" key="2">
    <source>
        <dbReference type="EMBL" id="GIE13419.1"/>
    </source>
</evidence>
<name>A0A919J6C1_9ACTN</name>
<dbReference type="Proteomes" id="UP000598174">
    <property type="component" value="Unassembled WGS sequence"/>
</dbReference>
<proteinExistence type="predicted"/>
<dbReference type="AlphaFoldDB" id="A0A919J6C1"/>
<protein>
    <submittedName>
        <fullName evidence="2">Uncharacterized protein</fullName>
    </submittedName>
</protein>
<dbReference type="EMBL" id="BOMM01000049">
    <property type="protein sequence ID" value="GIE13419.1"/>
    <property type="molecule type" value="Genomic_DNA"/>
</dbReference>
<reference evidence="2" key="1">
    <citation type="submission" date="2021-01" db="EMBL/GenBank/DDBJ databases">
        <title>Whole genome shotgun sequence of Actinoplanes ferrugineus NBRC 15555.</title>
        <authorList>
            <person name="Komaki H."/>
            <person name="Tamura T."/>
        </authorList>
    </citation>
    <scope>NUCLEOTIDE SEQUENCE</scope>
    <source>
        <strain evidence="2">NBRC 15555</strain>
    </source>
</reference>
<gene>
    <name evidence="2" type="ORF">Afe05nite_52590</name>
</gene>
<sequence>MSQIPWWGLPLIAVVFALAGAVTAQLVTARDEYARSRRKATRRWYEERKDAYVALLSVFERDTYRLRAAYDAGDKPPSALAYVDDVAPALMRVRLLASGPVRSAALAVHLLLQKLHGEMNPAAVSGVQPQTHFRELLTQVPLVMQQFEEAVREELRMTATPPTKPELSDADRPRSWRRRSARTSALDDLENIGQDLSRDRSEPR</sequence>
<comment type="caution">
    <text evidence="2">The sequence shown here is derived from an EMBL/GenBank/DDBJ whole genome shotgun (WGS) entry which is preliminary data.</text>
</comment>
<feature type="region of interest" description="Disordered" evidence="1">
    <location>
        <begin position="155"/>
        <end position="204"/>
    </location>
</feature>
<evidence type="ECO:0000256" key="1">
    <source>
        <dbReference type="SAM" id="MobiDB-lite"/>
    </source>
</evidence>
<evidence type="ECO:0000313" key="3">
    <source>
        <dbReference type="Proteomes" id="UP000598174"/>
    </source>
</evidence>